<dbReference type="Pfam" id="PF04230">
    <property type="entry name" value="PS_pyruv_trans"/>
    <property type="match status" value="1"/>
</dbReference>
<feature type="domain" description="Polysaccharide pyruvyl transferase" evidence="1">
    <location>
        <begin position="30"/>
        <end position="256"/>
    </location>
</feature>
<evidence type="ECO:0000259" key="1">
    <source>
        <dbReference type="Pfam" id="PF04230"/>
    </source>
</evidence>
<accession>A0ABX1E8Z3</accession>
<protein>
    <recommendedName>
        <fullName evidence="1">Polysaccharide pyruvyl transferase domain-containing protein</fullName>
    </recommendedName>
</protein>
<dbReference type="Proteomes" id="UP000787635">
    <property type="component" value="Unassembled WGS sequence"/>
</dbReference>
<reference evidence="2 3" key="1">
    <citation type="submission" date="2020-03" db="EMBL/GenBank/DDBJ databases">
        <title>Roseomonas selenitidurans sp. nov. isolated from urban soil.</title>
        <authorList>
            <person name="Liu H."/>
        </authorList>
    </citation>
    <scope>NUCLEOTIDE SEQUENCE [LARGE SCALE GENOMIC DNA]</scope>
    <source>
        <strain evidence="2 3">BU-1</strain>
    </source>
</reference>
<dbReference type="RefSeq" id="WP_168030266.1">
    <property type="nucleotide sequence ID" value="NZ_JAAVNE010000014.1"/>
</dbReference>
<sequence length="285" mass="31117">MTLPYHRMLVEEVLRPLRNRSVCFLPNSGNAGDSLINLATLHCFDRLGIRFEAVGVGANVAGRTVLLGGGGNFIPAYATIRNAFTDFLDKAKEIILLPHTVRGNEDLLARMGRNVTLICRDVESYQHAATHAAQALVLLGHDMAFHTDLPRLLDSTEAAASYQPAFVEALEKAKVDLPALQRKARVFYARHDGESAGRIGGADADISQIFAFGTWPGKAQGAAWALLEMIRTSPPIETDRLHVGIGAALLGKDCVLHDNNYGKNAGVWRHSLRHHFPHVAFKAKT</sequence>
<gene>
    <name evidence="2" type="ORF">HEQ75_10940</name>
</gene>
<evidence type="ECO:0000313" key="3">
    <source>
        <dbReference type="Proteomes" id="UP000787635"/>
    </source>
</evidence>
<evidence type="ECO:0000313" key="2">
    <source>
        <dbReference type="EMBL" id="NKC31375.1"/>
    </source>
</evidence>
<organism evidence="2 3">
    <name type="scientific">Falsiroseomonas selenitidurans</name>
    <dbReference type="NCBI Taxonomy" id="2716335"/>
    <lineage>
        <taxon>Bacteria</taxon>
        <taxon>Pseudomonadati</taxon>
        <taxon>Pseudomonadota</taxon>
        <taxon>Alphaproteobacteria</taxon>
        <taxon>Acetobacterales</taxon>
        <taxon>Roseomonadaceae</taxon>
        <taxon>Falsiroseomonas</taxon>
    </lineage>
</organism>
<proteinExistence type="predicted"/>
<dbReference type="EMBL" id="JAAVNE010000014">
    <property type="protein sequence ID" value="NKC31375.1"/>
    <property type="molecule type" value="Genomic_DNA"/>
</dbReference>
<keyword evidence="3" id="KW-1185">Reference proteome</keyword>
<dbReference type="InterPro" id="IPR007345">
    <property type="entry name" value="Polysacch_pyruvyl_Trfase"/>
</dbReference>
<name>A0ABX1E8Z3_9PROT</name>
<comment type="caution">
    <text evidence="2">The sequence shown here is derived from an EMBL/GenBank/DDBJ whole genome shotgun (WGS) entry which is preliminary data.</text>
</comment>